<dbReference type="EMBL" id="CACRXK020004013">
    <property type="protein sequence ID" value="CAB4001143.1"/>
    <property type="molecule type" value="Genomic_DNA"/>
</dbReference>
<reference evidence="1" key="1">
    <citation type="submission" date="2020-04" db="EMBL/GenBank/DDBJ databases">
        <authorList>
            <person name="Alioto T."/>
            <person name="Alioto T."/>
            <person name="Gomez Garrido J."/>
        </authorList>
    </citation>
    <scope>NUCLEOTIDE SEQUENCE</scope>
    <source>
        <strain evidence="1">A484AB</strain>
    </source>
</reference>
<sequence length="105" mass="12048">MDIHVKNNECESAHKLHLMYALLKIFATTVEDLWPGWTGFNTLIRQSNIPTVSRVGYLPIVDASSTEYSMLNEVLKSVIKIMDRLQLQQTVLLFDEAVYAKIQHI</sequence>
<comment type="caution">
    <text evidence="1">The sequence shown here is derived from an EMBL/GenBank/DDBJ whole genome shotgun (WGS) entry which is preliminary data.</text>
</comment>
<evidence type="ECO:0000313" key="1">
    <source>
        <dbReference type="EMBL" id="CAB4001143.1"/>
    </source>
</evidence>
<evidence type="ECO:0000313" key="2">
    <source>
        <dbReference type="Proteomes" id="UP001152795"/>
    </source>
</evidence>
<dbReference type="AlphaFoldDB" id="A0A7D9IBB5"/>
<protein>
    <submittedName>
        <fullName evidence="1">Uncharacterized protein</fullName>
    </submittedName>
</protein>
<keyword evidence="2" id="KW-1185">Reference proteome</keyword>
<dbReference type="Proteomes" id="UP001152795">
    <property type="component" value="Unassembled WGS sequence"/>
</dbReference>
<organism evidence="1 2">
    <name type="scientific">Paramuricea clavata</name>
    <name type="common">Red gorgonian</name>
    <name type="synonym">Violescent sea-whip</name>
    <dbReference type="NCBI Taxonomy" id="317549"/>
    <lineage>
        <taxon>Eukaryota</taxon>
        <taxon>Metazoa</taxon>
        <taxon>Cnidaria</taxon>
        <taxon>Anthozoa</taxon>
        <taxon>Octocorallia</taxon>
        <taxon>Malacalcyonacea</taxon>
        <taxon>Plexauridae</taxon>
        <taxon>Paramuricea</taxon>
    </lineage>
</organism>
<proteinExistence type="predicted"/>
<gene>
    <name evidence="1" type="ORF">PACLA_8A076052</name>
</gene>
<accession>A0A7D9IBB5</accession>
<name>A0A7D9IBB5_PARCT</name>